<reference evidence="1" key="1">
    <citation type="journal article" date="2013" name="J. Plant Res.">
        <title>Effect of fungi and light on seed germination of three Opuntia species from semiarid lands of central Mexico.</title>
        <authorList>
            <person name="Delgado-Sanchez P."/>
            <person name="Jimenez-Bremont J.F."/>
            <person name="Guerrero-Gonzalez Mde L."/>
            <person name="Flores J."/>
        </authorList>
    </citation>
    <scope>NUCLEOTIDE SEQUENCE</scope>
    <source>
        <tissue evidence="1">Cladode</tissue>
    </source>
</reference>
<reference evidence="1" key="2">
    <citation type="submission" date="2020-07" db="EMBL/GenBank/DDBJ databases">
        <authorList>
            <person name="Vera ALvarez R."/>
            <person name="Arias-Moreno D.M."/>
            <person name="Jimenez-Jacinto V."/>
            <person name="Jimenez-Bremont J.F."/>
            <person name="Swaminathan K."/>
            <person name="Moose S.P."/>
            <person name="Guerrero-Gonzalez M.L."/>
            <person name="Marino-Ramirez L."/>
            <person name="Landsman D."/>
            <person name="Rodriguez-Kessler M."/>
            <person name="Delgado-Sanchez P."/>
        </authorList>
    </citation>
    <scope>NUCLEOTIDE SEQUENCE</scope>
    <source>
        <tissue evidence="1">Cladode</tissue>
    </source>
</reference>
<name>A0A7C9EBI8_OPUST</name>
<evidence type="ECO:0000313" key="1">
    <source>
        <dbReference type="EMBL" id="MBA4660365.1"/>
    </source>
</evidence>
<dbReference type="AlphaFoldDB" id="A0A7C9EBI8"/>
<dbReference type="EMBL" id="GISG01207705">
    <property type="protein sequence ID" value="MBA4660365.1"/>
    <property type="molecule type" value="Transcribed_RNA"/>
</dbReference>
<sequence length="105" mass="11992">MLQKFFKASSIKIVPWVSKVRRICSPVSKIIPSDISPGFGRPNGSLFSIYSPHILVLYIFMIIRTPPYSTSMHWINIGITINITSLNRLGKYVRTKESRPINRSI</sequence>
<accession>A0A7C9EBI8</accession>
<proteinExistence type="predicted"/>
<organism evidence="1">
    <name type="scientific">Opuntia streptacantha</name>
    <name type="common">Prickly pear cactus</name>
    <name type="synonym">Opuntia cardona</name>
    <dbReference type="NCBI Taxonomy" id="393608"/>
    <lineage>
        <taxon>Eukaryota</taxon>
        <taxon>Viridiplantae</taxon>
        <taxon>Streptophyta</taxon>
        <taxon>Embryophyta</taxon>
        <taxon>Tracheophyta</taxon>
        <taxon>Spermatophyta</taxon>
        <taxon>Magnoliopsida</taxon>
        <taxon>eudicotyledons</taxon>
        <taxon>Gunneridae</taxon>
        <taxon>Pentapetalae</taxon>
        <taxon>Caryophyllales</taxon>
        <taxon>Cactineae</taxon>
        <taxon>Cactaceae</taxon>
        <taxon>Opuntioideae</taxon>
        <taxon>Opuntia</taxon>
    </lineage>
</organism>
<protein>
    <submittedName>
        <fullName evidence="1">Uncharacterized protein</fullName>
    </submittedName>
</protein>